<evidence type="ECO:0000313" key="3">
    <source>
        <dbReference type="Proteomes" id="UP000807850"/>
    </source>
</evidence>
<name>A0A9D6QIB1_UNCEI</name>
<organism evidence="2 3">
    <name type="scientific">Eiseniibacteriota bacterium</name>
    <dbReference type="NCBI Taxonomy" id="2212470"/>
    <lineage>
        <taxon>Bacteria</taxon>
        <taxon>Candidatus Eiseniibacteriota</taxon>
    </lineage>
</organism>
<feature type="chain" id="PRO_5039424313" evidence="1">
    <location>
        <begin position="25"/>
        <end position="214"/>
    </location>
</feature>
<keyword evidence="1" id="KW-0732">Signal</keyword>
<evidence type="ECO:0000256" key="1">
    <source>
        <dbReference type="SAM" id="SignalP"/>
    </source>
</evidence>
<reference evidence="2" key="1">
    <citation type="submission" date="2020-07" db="EMBL/GenBank/DDBJ databases">
        <title>Huge and variable diversity of episymbiotic CPR bacteria and DPANN archaea in groundwater ecosystems.</title>
        <authorList>
            <person name="He C.Y."/>
            <person name="Keren R."/>
            <person name="Whittaker M."/>
            <person name="Farag I.F."/>
            <person name="Doudna J."/>
            <person name="Cate J.H.D."/>
            <person name="Banfield J.F."/>
        </authorList>
    </citation>
    <scope>NUCLEOTIDE SEQUENCE</scope>
    <source>
        <strain evidence="2">NC_groundwater_928_Pr1_S-0.2um_72_17</strain>
    </source>
</reference>
<dbReference type="EMBL" id="JACQAY010000070">
    <property type="protein sequence ID" value="MBI3539122.1"/>
    <property type="molecule type" value="Genomic_DNA"/>
</dbReference>
<protein>
    <submittedName>
        <fullName evidence="2">Uncharacterized protein</fullName>
    </submittedName>
</protein>
<evidence type="ECO:0000313" key="2">
    <source>
        <dbReference type="EMBL" id="MBI3539122.1"/>
    </source>
</evidence>
<feature type="signal peptide" evidence="1">
    <location>
        <begin position="1"/>
        <end position="24"/>
    </location>
</feature>
<dbReference type="AlphaFoldDB" id="A0A9D6QIB1"/>
<comment type="caution">
    <text evidence="2">The sequence shown here is derived from an EMBL/GenBank/DDBJ whole genome shotgun (WGS) entry which is preliminary data.</text>
</comment>
<dbReference type="Proteomes" id="UP000807850">
    <property type="component" value="Unassembled WGS sequence"/>
</dbReference>
<accession>A0A9D6QIB1</accession>
<proteinExistence type="predicted"/>
<gene>
    <name evidence="2" type="ORF">HY076_02485</name>
</gene>
<sequence length="214" mass="21730">MNTRVLIVTVGLACATAWPGPARAADARLAGRLDPATAADVDRIVTEARERRLPADPLISKAIEGAAKGARSDRILAAVRAEAAALDSARAWLGAASSDAELMAGAGALLAGAPPESLARLRALRERQSLVVPLVVLADLVARRVPAAAASGAVLVATRAGAGDVDLLRLRQRIERDIEGGASPATTAILRARTLDLRGGPDKRAGAGAGGTPP</sequence>